<proteinExistence type="predicted"/>
<sequence length="173" mass="20684">MKKITIEKELIKAVEKLRENFNYPVSIETIRLMFNVSLLRALKMMCIRRDHRGDERKLSASSHWYLTDVLGLDEDDLPDYCDRKAERRDYDYDRAVTYYFFDHLTDEFELVEDQLASLAMEFPDFYVWHEDWPDFSDDDVVIGLIKEASEIRSEWKYADDKKTEEIVAFLASI</sequence>
<protein>
    <recommendedName>
        <fullName evidence="3">DUF4303 domain-containing protein</fullName>
    </recommendedName>
</protein>
<name>A0ABS1H0E2_9PSED</name>
<accession>A0ABS1H0E2</accession>
<evidence type="ECO:0000313" key="2">
    <source>
        <dbReference type="Proteomes" id="UP000620382"/>
    </source>
</evidence>
<dbReference type="Proteomes" id="UP000620382">
    <property type="component" value="Unassembled WGS sequence"/>
</dbReference>
<keyword evidence="2" id="KW-1185">Reference proteome</keyword>
<reference evidence="1 2" key="1">
    <citation type="submission" date="2021-01" db="EMBL/GenBank/DDBJ databases">
        <title>Antibiotic resistance and phylogeny of Pseudomonas spp. isolated over three decades from chicken meat in the Norwegian food chain.</title>
        <authorList>
            <person name="Moen B."/>
        </authorList>
    </citation>
    <scope>NUCLEOTIDE SEQUENCE [LARGE SCALE GENOMIC DNA]</scope>
    <source>
        <strain evidence="1 2">MF6766</strain>
    </source>
</reference>
<dbReference type="RefSeq" id="WP_200657701.1">
    <property type="nucleotide sequence ID" value="NZ_JAENSR010000009.1"/>
</dbReference>
<organism evidence="1 2">
    <name type="scientific">Pseudomonas haemolytica</name>
    <dbReference type="NCBI Taxonomy" id="2600065"/>
    <lineage>
        <taxon>Bacteria</taxon>
        <taxon>Pseudomonadati</taxon>
        <taxon>Pseudomonadota</taxon>
        <taxon>Gammaproteobacteria</taxon>
        <taxon>Pseudomonadales</taxon>
        <taxon>Pseudomonadaceae</taxon>
        <taxon>Pseudomonas</taxon>
    </lineage>
</organism>
<dbReference type="EMBL" id="JAENSR010000009">
    <property type="protein sequence ID" value="MBK3462665.1"/>
    <property type="molecule type" value="Genomic_DNA"/>
</dbReference>
<evidence type="ECO:0008006" key="3">
    <source>
        <dbReference type="Google" id="ProtNLM"/>
    </source>
</evidence>
<gene>
    <name evidence="1" type="ORF">JJD71_26720</name>
</gene>
<comment type="caution">
    <text evidence="1">The sequence shown here is derived from an EMBL/GenBank/DDBJ whole genome shotgun (WGS) entry which is preliminary data.</text>
</comment>
<evidence type="ECO:0000313" key="1">
    <source>
        <dbReference type="EMBL" id="MBK3462665.1"/>
    </source>
</evidence>